<dbReference type="Proteomes" id="UP000887566">
    <property type="component" value="Unplaced"/>
</dbReference>
<evidence type="ECO:0000313" key="1">
    <source>
        <dbReference type="Proteomes" id="UP000887566"/>
    </source>
</evidence>
<keyword evidence="1" id="KW-1185">Reference proteome</keyword>
<protein>
    <submittedName>
        <fullName evidence="2">Uncharacterized protein</fullName>
    </submittedName>
</protein>
<organism evidence="1 2">
    <name type="scientific">Plectus sambesii</name>
    <dbReference type="NCBI Taxonomy" id="2011161"/>
    <lineage>
        <taxon>Eukaryota</taxon>
        <taxon>Metazoa</taxon>
        <taxon>Ecdysozoa</taxon>
        <taxon>Nematoda</taxon>
        <taxon>Chromadorea</taxon>
        <taxon>Plectida</taxon>
        <taxon>Plectina</taxon>
        <taxon>Plectoidea</taxon>
        <taxon>Plectidae</taxon>
        <taxon>Plectus</taxon>
    </lineage>
</organism>
<sequence length="259" mass="29289">MKEIETILSKQQGKRRKRAGLDSLTDMRETIKQFLLQQFGNEVTVPPTPQSTTDLPFTGFNSTSDFQVVWLPKMTYYKFMGAFMSKMQSVFAGKSWFPAQELSIHVSMCGYPQMQSYTAIMEGIKFNTTTGGTMAYFQVSCRKKADDVIVGISYYGTSFGVKSVAQEKQVTKEWNALLNNAKQNSVATRTLSVDAKWNWSGILKAILGDTGSIGGNFEKQMYDDSTLTVNQMNLLVNYLRGFILRNVNQLFRDYLQTYG</sequence>
<reference evidence="2" key="1">
    <citation type="submission" date="2022-11" db="UniProtKB">
        <authorList>
            <consortium name="WormBaseParasite"/>
        </authorList>
    </citation>
    <scope>IDENTIFICATION</scope>
</reference>
<accession>A0A914UHQ6</accession>
<evidence type="ECO:0000313" key="2">
    <source>
        <dbReference type="WBParaSite" id="PSAMB.scaffold10000size4445.g32942.t1"/>
    </source>
</evidence>
<dbReference type="AlphaFoldDB" id="A0A914UHQ6"/>
<dbReference type="WBParaSite" id="PSAMB.scaffold10000size4445.g32942.t1">
    <property type="protein sequence ID" value="PSAMB.scaffold10000size4445.g32942.t1"/>
    <property type="gene ID" value="PSAMB.scaffold10000size4445.g32942"/>
</dbReference>
<proteinExistence type="predicted"/>
<name>A0A914UHQ6_9BILA</name>